<proteinExistence type="predicted"/>
<accession>A0ABD4PRZ0</accession>
<dbReference type="EMBL" id="JAENRE010000012">
    <property type="protein sequence ID" value="MBO3417971.1"/>
    <property type="molecule type" value="Genomic_DNA"/>
</dbReference>
<dbReference type="Gene3D" id="1.20.140.160">
    <property type="match status" value="1"/>
</dbReference>
<evidence type="ECO:0000313" key="3">
    <source>
        <dbReference type="EMBL" id="MBO3417971.1"/>
    </source>
</evidence>
<sequence length="151" mass="18054">MEARVELSNYEDVENYLKNYTKLKVEIQNLELDIEEIKNSIEGVKAVGYEERTGATNKFNSSVENEIINKERKIKFLTRIKKSKENQYKKITNILSTLKEDEYKIIELRYFKELSFKEISTRLNSNDVYLINKRKKIINEKLIPMFVNYKL</sequence>
<evidence type="ECO:0000259" key="2">
    <source>
        <dbReference type="Pfam" id="PF04545"/>
    </source>
</evidence>
<feature type="coiled-coil region" evidence="1">
    <location>
        <begin position="13"/>
        <end position="101"/>
    </location>
</feature>
<dbReference type="AlphaFoldDB" id="A0ABD4PRZ0"/>
<keyword evidence="1" id="KW-0175">Coiled coil</keyword>
<dbReference type="Proteomes" id="UP000668358">
    <property type="component" value="Unassembled WGS sequence"/>
</dbReference>
<feature type="domain" description="RNA polymerase sigma-70 region 4" evidence="2">
    <location>
        <begin position="95"/>
        <end position="124"/>
    </location>
</feature>
<dbReference type="InterPro" id="IPR013324">
    <property type="entry name" value="RNA_pol_sigma_r3/r4-like"/>
</dbReference>
<dbReference type="SUPFAM" id="SSF88659">
    <property type="entry name" value="Sigma3 and sigma4 domains of RNA polymerase sigma factors"/>
    <property type="match status" value="1"/>
</dbReference>
<dbReference type="InterPro" id="IPR007630">
    <property type="entry name" value="RNA_pol_sigma70_r4"/>
</dbReference>
<organism evidence="3 4">
    <name type="scientific">Clostridium perfringens</name>
    <dbReference type="NCBI Taxonomy" id="1502"/>
    <lineage>
        <taxon>Bacteria</taxon>
        <taxon>Bacillati</taxon>
        <taxon>Bacillota</taxon>
        <taxon>Clostridia</taxon>
        <taxon>Eubacteriales</taxon>
        <taxon>Clostridiaceae</taxon>
        <taxon>Clostridium</taxon>
    </lineage>
</organism>
<dbReference type="RefSeq" id="WP_208345718.1">
    <property type="nucleotide sequence ID" value="NZ_JAENRE010000012.1"/>
</dbReference>
<comment type="caution">
    <text evidence="3">The sequence shown here is derived from an EMBL/GenBank/DDBJ whole genome shotgun (WGS) entry which is preliminary data.</text>
</comment>
<evidence type="ECO:0000256" key="1">
    <source>
        <dbReference type="SAM" id="Coils"/>
    </source>
</evidence>
<protein>
    <submittedName>
        <fullName evidence="3">RNA polymerase subunit sigma</fullName>
    </submittedName>
</protein>
<dbReference type="Pfam" id="PF04545">
    <property type="entry name" value="Sigma70_r4"/>
    <property type="match status" value="1"/>
</dbReference>
<name>A0ABD4PRZ0_CLOPF</name>
<evidence type="ECO:0000313" key="4">
    <source>
        <dbReference type="Proteomes" id="UP000668358"/>
    </source>
</evidence>
<gene>
    <name evidence="3" type="ORF">JJB78_15945</name>
</gene>
<reference evidence="3 4" key="1">
    <citation type="submission" date="2020-12" db="EMBL/GenBank/DDBJ databases">
        <title>Comparative genomics of Clostridium perfringens reveals patterns of host-associated phylogenetic clades and virulence factors.</title>
        <authorList>
            <person name="Smith A.H."/>
            <person name="Geier R."/>
        </authorList>
    </citation>
    <scope>NUCLEOTIDE SEQUENCE [LARGE SCALE GENOMIC DNA]</scope>
    <source>
        <strain evidence="3 4">CHD15829P</strain>
    </source>
</reference>